<organism evidence="2 3">
    <name type="scientific">Polarella glacialis</name>
    <name type="common">Dinoflagellate</name>
    <dbReference type="NCBI Taxonomy" id="89957"/>
    <lineage>
        <taxon>Eukaryota</taxon>
        <taxon>Sar</taxon>
        <taxon>Alveolata</taxon>
        <taxon>Dinophyceae</taxon>
        <taxon>Suessiales</taxon>
        <taxon>Suessiaceae</taxon>
        <taxon>Polarella</taxon>
    </lineage>
</organism>
<comment type="caution">
    <text evidence="2">The sequence shown here is derived from an EMBL/GenBank/DDBJ whole genome shotgun (WGS) entry which is preliminary data.</text>
</comment>
<proteinExistence type="predicted"/>
<feature type="region of interest" description="Disordered" evidence="1">
    <location>
        <begin position="199"/>
        <end position="224"/>
    </location>
</feature>
<dbReference type="EMBL" id="CAJNNW010032757">
    <property type="protein sequence ID" value="CAE8715308.1"/>
    <property type="molecule type" value="Genomic_DNA"/>
</dbReference>
<feature type="compositionally biased region" description="Low complexity" evidence="1">
    <location>
        <begin position="214"/>
        <end position="224"/>
    </location>
</feature>
<evidence type="ECO:0000256" key="1">
    <source>
        <dbReference type="SAM" id="MobiDB-lite"/>
    </source>
</evidence>
<protein>
    <submittedName>
        <fullName evidence="2">Uncharacterized protein</fullName>
    </submittedName>
</protein>
<accession>A0A813KX02</accession>
<name>A0A813KX02_POLGL</name>
<dbReference type="AlphaFoldDB" id="A0A813KX02"/>
<evidence type="ECO:0000313" key="3">
    <source>
        <dbReference type="Proteomes" id="UP000626109"/>
    </source>
</evidence>
<gene>
    <name evidence="2" type="ORF">PGLA2088_LOCUS38465</name>
</gene>
<reference evidence="2" key="1">
    <citation type="submission" date="2021-02" db="EMBL/GenBank/DDBJ databases">
        <authorList>
            <person name="Dougan E. K."/>
            <person name="Rhodes N."/>
            <person name="Thang M."/>
            <person name="Chan C."/>
        </authorList>
    </citation>
    <scope>NUCLEOTIDE SEQUENCE</scope>
</reference>
<sequence length="224" mass="25321">MAHVADHWYDYPAMSLAEIGASISPVLPSDNEHIQDVYRTMLGQIRQDRDTLSLRGVGLAARFMAEVDHKEYFMPGLSQALVRRLMELKDESKECYEVPRVTEIFARRCPKDNALFSTLCRHLHRHLGFFEPVDFVRFTRGLAAAEYRDDRVVHALSKWAKKRLAEFSAHDWDSFCTSLDKLGATEVRLGELRKLGPAPPPASLLKLGEERATRSSSASMSATA</sequence>
<dbReference type="Proteomes" id="UP000626109">
    <property type="component" value="Unassembled WGS sequence"/>
</dbReference>
<evidence type="ECO:0000313" key="2">
    <source>
        <dbReference type="EMBL" id="CAE8715308.1"/>
    </source>
</evidence>